<name>A0A3P6E430_BRAOL</name>
<evidence type="ECO:0000313" key="3">
    <source>
        <dbReference type="EMBL" id="VDD34850.1"/>
    </source>
</evidence>
<evidence type="ECO:0000256" key="1">
    <source>
        <dbReference type="SAM" id="SignalP"/>
    </source>
</evidence>
<dbReference type="AlphaFoldDB" id="A0A3P6E430"/>
<dbReference type="PANTHER" id="PTHR31890">
    <property type="entry name" value="PLANT INVERTASE/PECTIN METHYLESTERASE INHIBITOR SUPERFAMILY PROTEIN"/>
    <property type="match status" value="1"/>
</dbReference>
<feature type="signal peptide" evidence="1">
    <location>
        <begin position="1"/>
        <end position="22"/>
    </location>
</feature>
<dbReference type="Pfam" id="PF04043">
    <property type="entry name" value="PMEI"/>
    <property type="match status" value="1"/>
</dbReference>
<dbReference type="GO" id="GO:0004857">
    <property type="term" value="F:enzyme inhibitor activity"/>
    <property type="evidence" value="ECO:0007669"/>
    <property type="project" value="InterPro"/>
</dbReference>
<dbReference type="NCBIfam" id="TIGR01614">
    <property type="entry name" value="PME_inhib"/>
    <property type="match status" value="1"/>
</dbReference>
<dbReference type="InterPro" id="IPR035513">
    <property type="entry name" value="Invertase/methylesterase_inhib"/>
</dbReference>
<reference evidence="3" key="1">
    <citation type="submission" date="2018-11" db="EMBL/GenBank/DDBJ databases">
        <authorList>
            <consortium name="Genoscope - CEA"/>
            <person name="William W."/>
        </authorList>
    </citation>
    <scope>NUCLEOTIDE SEQUENCE</scope>
</reference>
<proteinExistence type="predicted"/>
<keyword evidence="1" id="KW-0732">Signal</keyword>
<gene>
    <name evidence="3" type="ORF">BOLC9T60173H</name>
</gene>
<dbReference type="SMART" id="SM00856">
    <property type="entry name" value="PMEI"/>
    <property type="match status" value="1"/>
</dbReference>
<dbReference type="SUPFAM" id="SSF101148">
    <property type="entry name" value="Plant invertase/pectin methylesterase inhibitor"/>
    <property type="match status" value="1"/>
</dbReference>
<accession>A0A3P6E430</accession>
<dbReference type="EMBL" id="LR031875">
    <property type="protein sequence ID" value="VDD34850.1"/>
    <property type="molecule type" value="Genomic_DNA"/>
</dbReference>
<dbReference type="InterPro" id="IPR034088">
    <property type="entry name" value="Pla_a_1-like"/>
</dbReference>
<protein>
    <recommendedName>
        <fullName evidence="2">Pectinesterase inhibitor domain-containing protein</fullName>
    </recommendedName>
</protein>
<feature type="domain" description="Pectinesterase inhibitor" evidence="2">
    <location>
        <begin position="25"/>
        <end position="183"/>
    </location>
</feature>
<feature type="chain" id="PRO_5018333317" description="Pectinesterase inhibitor domain-containing protein" evidence="1">
    <location>
        <begin position="23"/>
        <end position="202"/>
    </location>
</feature>
<dbReference type="Gene3D" id="1.20.140.40">
    <property type="entry name" value="Invertase/pectin methylesterase inhibitor family protein"/>
    <property type="match status" value="1"/>
</dbReference>
<sequence>MFQKNTMMYLIVFAFLFNGCTANKVSDSLIQKSCKEASKSPGPDMIPDFEIVCIASLKENPKSQKARNLGDLTMVGANNAISNLTNVKRMVEKIIKERKYKNSLTKKLLEECLKLYSNSFKLLTSGLNYVKMRNFDKAADDFMDAGEGPAFCGLKFNGDNQQISPVKEENIVLITMFDIPKTFARDVSYEQRNNKNKKEETN</sequence>
<dbReference type="InterPro" id="IPR006501">
    <property type="entry name" value="Pectinesterase_inhib_dom"/>
</dbReference>
<dbReference type="CDD" id="cd15795">
    <property type="entry name" value="PMEI-Pla_a_1_like"/>
    <property type="match status" value="1"/>
</dbReference>
<organism evidence="3">
    <name type="scientific">Brassica oleracea</name>
    <name type="common">Wild cabbage</name>
    <dbReference type="NCBI Taxonomy" id="3712"/>
    <lineage>
        <taxon>Eukaryota</taxon>
        <taxon>Viridiplantae</taxon>
        <taxon>Streptophyta</taxon>
        <taxon>Embryophyta</taxon>
        <taxon>Tracheophyta</taxon>
        <taxon>Spermatophyta</taxon>
        <taxon>Magnoliopsida</taxon>
        <taxon>eudicotyledons</taxon>
        <taxon>Gunneridae</taxon>
        <taxon>Pentapetalae</taxon>
        <taxon>rosids</taxon>
        <taxon>malvids</taxon>
        <taxon>Brassicales</taxon>
        <taxon>Brassicaceae</taxon>
        <taxon>Brassiceae</taxon>
        <taxon>Brassica</taxon>
    </lineage>
</organism>
<evidence type="ECO:0000259" key="2">
    <source>
        <dbReference type="SMART" id="SM00856"/>
    </source>
</evidence>
<dbReference type="PANTHER" id="PTHR31890:SF23">
    <property type="entry name" value="PECTINESTERASE INHIBITOR DOMAIN-CONTAINING PROTEIN"/>
    <property type="match status" value="1"/>
</dbReference>